<dbReference type="InterPro" id="IPR011545">
    <property type="entry name" value="DEAD/DEAH_box_helicase_dom"/>
</dbReference>
<dbReference type="InterPro" id="IPR006293">
    <property type="entry name" value="DNA_helicase_ATP-dep_RecQ_bac"/>
</dbReference>
<dbReference type="AlphaFoldDB" id="A0A1G6UFB1"/>
<dbReference type="GO" id="GO:0005524">
    <property type="term" value="F:ATP binding"/>
    <property type="evidence" value="ECO:0007669"/>
    <property type="project" value="UniProtKB-KW"/>
</dbReference>
<protein>
    <recommendedName>
        <fullName evidence="16">DNA helicase RecQ</fullName>
        <ecNumber evidence="16">5.6.2.4</ecNumber>
    </recommendedName>
</protein>
<sequence length="605" mass="66670">MHLDDQPDQSLHSMLKQVFGFGDFRPGQEEVVRDLIAGNSVLAVMPTGAGKSLCYQMAALMRPGITIVVSPLLALMADQVASLEANGVAAASINSTLTRDEKISVWNRLTAGELKLLYLSPEQLMNGRLLPALAKQQVSMFVVDEAHCVSQWGHDFRPEYRQLDALRNLFPDVPIGAFTATADAPTRTEIMDHLLHGDGRLLVQGFDRPNIRIDVAQKDNAKAQLLAFIREFEGRQGIVYCLSRASVERTAEYLNRNGYQALPYHAGMPADVRLANQEQFLARPDVIMVATIAFGMGIDKPDVRFVIHMDLPSSMEAYYQEMGRAGRDGAPARALMLYGFDNIRARREMIAGSPASEEKKRLDVQRLNALLSFCEAPSCRRTVLLRYFGDDHGAPCRNCDACINPPELYDGTHEAGLVLNAIEATGQMFGRTHIKDILVGGNTQKIRDARHDALAVYGAGKDIDARDWQSIFRQMLAAGLIDVSLQHGSLLIASKGWDLMRGEGTVDFIKQKARKAASRRPASRPVVEGVHEGLYEHLKGMRLELARERGVPAYVIFHDAVLQAMAAEKPESPDAMLAISGVGPQKFDRFGQAFLDAIADYAVDA</sequence>
<keyword evidence="4" id="KW-0479">Metal-binding</keyword>
<dbReference type="GO" id="GO:0016787">
    <property type="term" value="F:hydrolase activity"/>
    <property type="evidence" value="ECO:0007669"/>
    <property type="project" value="UniProtKB-KW"/>
</dbReference>
<dbReference type="NCBIfam" id="TIGR00614">
    <property type="entry name" value="recQ_fam"/>
    <property type="match status" value="1"/>
</dbReference>
<dbReference type="SMART" id="SM00490">
    <property type="entry name" value="HELICc"/>
    <property type="match status" value="1"/>
</dbReference>
<evidence type="ECO:0000256" key="4">
    <source>
        <dbReference type="ARBA" id="ARBA00022723"/>
    </source>
</evidence>
<name>A0A1G6UFB1_9PROT</name>
<dbReference type="NCBIfam" id="TIGR01389">
    <property type="entry name" value="recQ"/>
    <property type="match status" value="1"/>
</dbReference>
<dbReference type="InterPro" id="IPR036390">
    <property type="entry name" value="WH_DNA-bd_sf"/>
</dbReference>
<dbReference type="GO" id="GO:0005737">
    <property type="term" value="C:cytoplasm"/>
    <property type="evidence" value="ECO:0007669"/>
    <property type="project" value="TreeGrafter"/>
</dbReference>
<evidence type="ECO:0000256" key="1">
    <source>
        <dbReference type="ARBA" id="ARBA00001946"/>
    </source>
</evidence>
<dbReference type="GO" id="GO:0006260">
    <property type="term" value="P:DNA replication"/>
    <property type="evidence" value="ECO:0007669"/>
    <property type="project" value="InterPro"/>
</dbReference>
<evidence type="ECO:0000256" key="9">
    <source>
        <dbReference type="ARBA" id="ARBA00022833"/>
    </source>
</evidence>
<comment type="catalytic activity">
    <reaction evidence="15">
        <text>Couples ATP hydrolysis with the unwinding of duplex DNA by translocating in the 3'-5' direction.</text>
        <dbReference type="EC" id="5.6.2.4"/>
    </reaction>
</comment>
<dbReference type="InterPro" id="IPR004589">
    <property type="entry name" value="DNA_helicase_ATP-dep_RecQ"/>
</dbReference>
<organism evidence="20 21">
    <name type="scientific">Kordiimonas lacus</name>
    <dbReference type="NCBI Taxonomy" id="637679"/>
    <lineage>
        <taxon>Bacteria</taxon>
        <taxon>Pseudomonadati</taxon>
        <taxon>Pseudomonadota</taxon>
        <taxon>Alphaproteobacteria</taxon>
        <taxon>Kordiimonadales</taxon>
        <taxon>Kordiimonadaceae</taxon>
        <taxon>Kordiimonas</taxon>
    </lineage>
</organism>
<dbReference type="InterPro" id="IPR001650">
    <property type="entry name" value="Helicase_C-like"/>
</dbReference>
<dbReference type="InterPro" id="IPR014001">
    <property type="entry name" value="Helicase_ATP-bd"/>
</dbReference>
<keyword evidence="10" id="KW-0067">ATP-binding</keyword>
<accession>A0A1G6UFB1</accession>
<dbReference type="Proteomes" id="UP000183685">
    <property type="component" value="Unassembled WGS sequence"/>
</dbReference>
<evidence type="ECO:0000313" key="20">
    <source>
        <dbReference type="EMBL" id="SDD40062.1"/>
    </source>
</evidence>
<dbReference type="PROSITE" id="PS51192">
    <property type="entry name" value="HELICASE_ATP_BIND_1"/>
    <property type="match status" value="1"/>
</dbReference>
<dbReference type="CDD" id="cd18794">
    <property type="entry name" value="SF2_C_RecQ"/>
    <property type="match status" value="1"/>
</dbReference>
<feature type="domain" description="HRDC" evidence="17">
    <location>
        <begin position="528"/>
        <end position="605"/>
    </location>
</feature>
<evidence type="ECO:0000256" key="6">
    <source>
        <dbReference type="ARBA" id="ARBA00022763"/>
    </source>
</evidence>
<dbReference type="Gene3D" id="1.10.150.80">
    <property type="entry name" value="HRDC domain"/>
    <property type="match status" value="1"/>
</dbReference>
<keyword evidence="6" id="KW-0227">DNA damage</keyword>
<comment type="cofactor">
    <cofactor evidence="1">
        <name>Mg(2+)</name>
        <dbReference type="ChEBI" id="CHEBI:18420"/>
    </cofactor>
</comment>
<dbReference type="GO" id="GO:0043590">
    <property type="term" value="C:bacterial nucleoid"/>
    <property type="evidence" value="ECO:0007669"/>
    <property type="project" value="TreeGrafter"/>
</dbReference>
<dbReference type="GO" id="GO:0003677">
    <property type="term" value="F:DNA binding"/>
    <property type="evidence" value="ECO:0007669"/>
    <property type="project" value="UniProtKB-KW"/>
</dbReference>
<dbReference type="InterPro" id="IPR010997">
    <property type="entry name" value="HRDC-like_sf"/>
</dbReference>
<feature type="domain" description="Helicase C-terminal" evidence="19">
    <location>
        <begin position="224"/>
        <end position="370"/>
    </location>
</feature>
<dbReference type="PROSITE" id="PS51194">
    <property type="entry name" value="HELICASE_CTER"/>
    <property type="match status" value="1"/>
</dbReference>
<dbReference type="GO" id="GO:0006310">
    <property type="term" value="P:DNA recombination"/>
    <property type="evidence" value="ECO:0007669"/>
    <property type="project" value="UniProtKB-UniRule"/>
</dbReference>
<evidence type="ECO:0000256" key="8">
    <source>
        <dbReference type="ARBA" id="ARBA00022806"/>
    </source>
</evidence>
<dbReference type="SUPFAM" id="SSF47819">
    <property type="entry name" value="HRDC-like"/>
    <property type="match status" value="1"/>
</dbReference>
<dbReference type="EMBL" id="FNAK01000001">
    <property type="protein sequence ID" value="SDD40062.1"/>
    <property type="molecule type" value="Genomic_DNA"/>
</dbReference>
<dbReference type="InterPro" id="IPR002464">
    <property type="entry name" value="DNA/RNA_helicase_DEAH_CS"/>
</dbReference>
<dbReference type="EC" id="5.6.2.4" evidence="16"/>
<dbReference type="FunFam" id="3.40.50.300:FF:001389">
    <property type="entry name" value="ATP-dependent DNA helicase RecQ"/>
    <property type="match status" value="1"/>
</dbReference>
<dbReference type="Gene3D" id="1.10.10.10">
    <property type="entry name" value="Winged helix-like DNA-binding domain superfamily/Winged helix DNA-binding domain"/>
    <property type="match status" value="1"/>
</dbReference>
<evidence type="ECO:0000256" key="2">
    <source>
        <dbReference type="ARBA" id="ARBA00001947"/>
    </source>
</evidence>
<dbReference type="OrthoDB" id="9760034at2"/>
<keyword evidence="12" id="KW-0233">DNA recombination</keyword>
<evidence type="ECO:0000313" key="21">
    <source>
        <dbReference type="Proteomes" id="UP000183685"/>
    </source>
</evidence>
<dbReference type="Pfam" id="PF00270">
    <property type="entry name" value="DEAD"/>
    <property type="match status" value="1"/>
</dbReference>
<comment type="similarity">
    <text evidence="3">Belongs to the helicase family. RecQ subfamily.</text>
</comment>
<evidence type="ECO:0000259" key="19">
    <source>
        <dbReference type="PROSITE" id="PS51194"/>
    </source>
</evidence>
<dbReference type="GO" id="GO:0009432">
    <property type="term" value="P:SOS response"/>
    <property type="evidence" value="ECO:0007669"/>
    <property type="project" value="UniProtKB-UniRule"/>
</dbReference>
<dbReference type="InterPro" id="IPR027417">
    <property type="entry name" value="P-loop_NTPase"/>
</dbReference>
<dbReference type="PANTHER" id="PTHR13710">
    <property type="entry name" value="DNA HELICASE RECQ FAMILY MEMBER"/>
    <property type="match status" value="1"/>
</dbReference>
<evidence type="ECO:0000256" key="15">
    <source>
        <dbReference type="ARBA" id="ARBA00034617"/>
    </source>
</evidence>
<dbReference type="SMART" id="SM00341">
    <property type="entry name" value="HRDC"/>
    <property type="match status" value="1"/>
</dbReference>
<evidence type="ECO:0000256" key="5">
    <source>
        <dbReference type="ARBA" id="ARBA00022741"/>
    </source>
</evidence>
<evidence type="ECO:0000256" key="16">
    <source>
        <dbReference type="NCBIfam" id="TIGR01389"/>
    </source>
</evidence>
<dbReference type="InterPro" id="IPR018982">
    <property type="entry name" value="RQC_domain"/>
</dbReference>
<keyword evidence="14" id="KW-0413">Isomerase</keyword>
<dbReference type="STRING" id="637679.GCA_001550055_00319"/>
<dbReference type="PANTHER" id="PTHR13710:SF105">
    <property type="entry name" value="ATP-DEPENDENT DNA HELICASE Q1"/>
    <property type="match status" value="1"/>
</dbReference>
<dbReference type="SMART" id="SM00487">
    <property type="entry name" value="DEXDc"/>
    <property type="match status" value="1"/>
</dbReference>
<dbReference type="PROSITE" id="PS50967">
    <property type="entry name" value="HRDC"/>
    <property type="match status" value="1"/>
</dbReference>
<dbReference type="Gene3D" id="3.40.50.300">
    <property type="entry name" value="P-loop containing nucleotide triphosphate hydrolases"/>
    <property type="match status" value="2"/>
</dbReference>
<evidence type="ECO:0000259" key="18">
    <source>
        <dbReference type="PROSITE" id="PS51192"/>
    </source>
</evidence>
<dbReference type="SUPFAM" id="SSF52540">
    <property type="entry name" value="P-loop containing nucleoside triphosphate hydrolases"/>
    <property type="match status" value="1"/>
</dbReference>
<dbReference type="SMART" id="SM00956">
    <property type="entry name" value="RQC"/>
    <property type="match status" value="1"/>
</dbReference>
<dbReference type="InterPro" id="IPR044876">
    <property type="entry name" value="HRDC_dom_sf"/>
</dbReference>
<evidence type="ECO:0000256" key="7">
    <source>
        <dbReference type="ARBA" id="ARBA00022801"/>
    </source>
</evidence>
<evidence type="ECO:0000256" key="13">
    <source>
        <dbReference type="ARBA" id="ARBA00023204"/>
    </source>
</evidence>
<evidence type="ECO:0000256" key="3">
    <source>
        <dbReference type="ARBA" id="ARBA00005446"/>
    </source>
</evidence>
<dbReference type="InterPro" id="IPR036388">
    <property type="entry name" value="WH-like_DNA-bd_sf"/>
</dbReference>
<evidence type="ECO:0000259" key="17">
    <source>
        <dbReference type="PROSITE" id="PS50967"/>
    </source>
</evidence>
<keyword evidence="5" id="KW-0547">Nucleotide-binding</keyword>
<dbReference type="Pfam" id="PF00271">
    <property type="entry name" value="Helicase_C"/>
    <property type="match status" value="1"/>
</dbReference>
<evidence type="ECO:0000256" key="10">
    <source>
        <dbReference type="ARBA" id="ARBA00022840"/>
    </source>
</evidence>
<dbReference type="Pfam" id="PF16124">
    <property type="entry name" value="RecQ_Zn_bind"/>
    <property type="match status" value="1"/>
</dbReference>
<dbReference type="SUPFAM" id="SSF46785">
    <property type="entry name" value="Winged helix' DNA-binding domain"/>
    <property type="match status" value="1"/>
</dbReference>
<dbReference type="InterPro" id="IPR032284">
    <property type="entry name" value="RecQ_Zn-bd"/>
</dbReference>
<keyword evidence="8 20" id="KW-0347">Helicase</keyword>
<gene>
    <name evidence="20" type="ORF">SAMN04488071_0571</name>
</gene>
<dbReference type="GO" id="GO:0009378">
    <property type="term" value="F:four-way junction helicase activity"/>
    <property type="evidence" value="ECO:0007669"/>
    <property type="project" value="TreeGrafter"/>
</dbReference>
<evidence type="ECO:0000256" key="14">
    <source>
        <dbReference type="ARBA" id="ARBA00023235"/>
    </source>
</evidence>
<dbReference type="GO" id="GO:0030894">
    <property type="term" value="C:replisome"/>
    <property type="evidence" value="ECO:0007669"/>
    <property type="project" value="TreeGrafter"/>
</dbReference>
<dbReference type="PROSITE" id="PS00690">
    <property type="entry name" value="DEAH_ATP_HELICASE"/>
    <property type="match status" value="1"/>
</dbReference>
<comment type="cofactor">
    <cofactor evidence="2">
        <name>Zn(2+)</name>
        <dbReference type="ChEBI" id="CHEBI:29105"/>
    </cofactor>
</comment>
<dbReference type="InterPro" id="IPR002121">
    <property type="entry name" value="HRDC_dom"/>
</dbReference>
<dbReference type="GO" id="GO:0043138">
    <property type="term" value="F:3'-5' DNA helicase activity"/>
    <property type="evidence" value="ECO:0007669"/>
    <property type="project" value="UniProtKB-EC"/>
</dbReference>
<evidence type="ECO:0000256" key="12">
    <source>
        <dbReference type="ARBA" id="ARBA00023172"/>
    </source>
</evidence>
<feature type="domain" description="Helicase ATP-binding" evidence="18">
    <location>
        <begin position="32"/>
        <end position="200"/>
    </location>
</feature>
<evidence type="ECO:0000256" key="11">
    <source>
        <dbReference type="ARBA" id="ARBA00023125"/>
    </source>
</evidence>
<dbReference type="GO" id="GO:0006281">
    <property type="term" value="P:DNA repair"/>
    <property type="evidence" value="ECO:0007669"/>
    <property type="project" value="UniProtKB-KW"/>
</dbReference>
<dbReference type="CDD" id="cd17920">
    <property type="entry name" value="DEXHc_RecQ"/>
    <property type="match status" value="1"/>
</dbReference>
<keyword evidence="21" id="KW-1185">Reference proteome</keyword>
<dbReference type="Pfam" id="PF00570">
    <property type="entry name" value="HRDC"/>
    <property type="match status" value="1"/>
</dbReference>
<reference evidence="20 21" key="1">
    <citation type="submission" date="2016-10" db="EMBL/GenBank/DDBJ databases">
        <authorList>
            <person name="de Groot N.N."/>
        </authorList>
    </citation>
    <scope>NUCLEOTIDE SEQUENCE [LARGE SCALE GENOMIC DNA]</scope>
    <source>
        <strain evidence="20 21">CGMCC 1.9109</strain>
    </source>
</reference>
<dbReference type="GO" id="GO:0046872">
    <property type="term" value="F:metal ion binding"/>
    <property type="evidence" value="ECO:0007669"/>
    <property type="project" value="UniProtKB-KW"/>
</dbReference>
<keyword evidence="9" id="KW-0862">Zinc</keyword>
<keyword evidence="13" id="KW-0234">DNA repair</keyword>
<dbReference type="Pfam" id="PF09382">
    <property type="entry name" value="RQC"/>
    <property type="match status" value="1"/>
</dbReference>
<keyword evidence="11" id="KW-0238">DNA-binding</keyword>
<keyword evidence="7" id="KW-0378">Hydrolase</keyword>
<proteinExistence type="inferred from homology"/>
<dbReference type="FunFam" id="3.40.50.300:FF:000156">
    <property type="entry name" value="ATP-dependent DNA helicase recQ"/>
    <property type="match status" value="1"/>
</dbReference>